<keyword evidence="2" id="KW-0238">DNA-binding</keyword>
<sequence>MRTAICHRRPLVLLGLKHLLTAESSCEVVFTSTDGLPAEQGEIDLLIAEDELLARTAGPAARSAGHDAPDVIPLSADTRPDDVLSRVTALRALPPSAAPLTGHNWVTPLSPREQEVLQFIASGMTHDQVACRVGISRHTVDTYVKRVRSKFGVANKAELTRVALSLKLI</sequence>
<proteinExistence type="predicted"/>
<evidence type="ECO:0000313" key="6">
    <source>
        <dbReference type="Proteomes" id="UP000630936"/>
    </source>
</evidence>
<dbReference type="GO" id="GO:0003677">
    <property type="term" value="F:DNA binding"/>
    <property type="evidence" value="ECO:0007669"/>
    <property type="project" value="UniProtKB-KW"/>
</dbReference>
<dbReference type="PRINTS" id="PR00038">
    <property type="entry name" value="HTHLUXR"/>
</dbReference>
<accession>A0A918UKF7</accession>
<evidence type="ECO:0000256" key="1">
    <source>
        <dbReference type="ARBA" id="ARBA00023015"/>
    </source>
</evidence>
<dbReference type="PANTHER" id="PTHR44688:SF16">
    <property type="entry name" value="DNA-BINDING TRANSCRIPTIONAL ACTIVATOR DEVR_DOSR"/>
    <property type="match status" value="1"/>
</dbReference>
<evidence type="ECO:0000256" key="2">
    <source>
        <dbReference type="ARBA" id="ARBA00023125"/>
    </source>
</evidence>
<dbReference type="InterPro" id="IPR016032">
    <property type="entry name" value="Sig_transdc_resp-reg_C-effctor"/>
</dbReference>
<keyword evidence="3" id="KW-0804">Transcription</keyword>
<evidence type="ECO:0000256" key="3">
    <source>
        <dbReference type="ARBA" id="ARBA00023163"/>
    </source>
</evidence>
<dbReference type="InterPro" id="IPR000792">
    <property type="entry name" value="Tscrpt_reg_LuxR_C"/>
</dbReference>
<dbReference type="RefSeq" id="WP_190121211.1">
    <property type="nucleotide sequence ID" value="NZ_BMWG01000001.1"/>
</dbReference>
<evidence type="ECO:0000313" key="5">
    <source>
        <dbReference type="EMBL" id="GGZ16205.1"/>
    </source>
</evidence>
<dbReference type="Proteomes" id="UP000630936">
    <property type="component" value="Unassembled WGS sequence"/>
</dbReference>
<dbReference type="Pfam" id="PF00196">
    <property type="entry name" value="GerE"/>
    <property type="match status" value="1"/>
</dbReference>
<dbReference type="SUPFAM" id="SSF46894">
    <property type="entry name" value="C-terminal effector domain of the bipartite response regulators"/>
    <property type="match status" value="1"/>
</dbReference>
<keyword evidence="1" id="KW-0805">Transcription regulation</keyword>
<dbReference type="Gene3D" id="1.10.10.10">
    <property type="entry name" value="Winged helix-like DNA-binding domain superfamily/Winged helix DNA-binding domain"/>
    <property type="match status" value="1"/>
</dbReference>
<feature type="domain" description="HTH luxR-type" evidence="4">
    <location>
        <begin position="102"/>
        <end position="167"/>
    </location>
</feature>
<dbReference type="CDD" id="cd06170">
    <property type="entry name" value="LuxR_C_like"/>
    <property type="match status" value="1"/>
</dbReference>
<organism evidence="5 6">
    <name type="scientific">Streptomyces inusitatus</name>
    <dbReference type="NCBI Taxonomy" id="68221"/>
    <lineage>
        <taxon>Bacteria</taxon>
        <taxon>Bacillati</taxon>
        <taxon>Actinomycetota</taxon>
        <taxon>Actinomycetes</taxon>
        <taxon>Kitasatosporales</taxon>
        <taxon>Streptomycetaceae</taxon>
        <taxon>Streptomyces</taxon>
    </lineage>
</organism>
<dbReference type="PROSITE" id="PS50043">
    <property type="entry name" value="HTH_LUXR_2"/>
    <property type="match status" value="1"/>
</dbReference>
<dbReference type="InterPro" id="IPR036388">
    <property type="entry name" value="WH-like_DNA-bd_sf"/>
</dbReference>
<dbReference type="AlphaFoldDB" id="A0A918UKF7"/>
<name>A0A918UKF7_9ACTN</name>
<dbReference type="EMBL" id="BMWG01000001">
    <property type="protein sequence ID" value="GGZ16205.1"/>
    <property type="molecule type" value="Genomic_DNA"/>
</dbReference>
<gene>
    <name evidence="5" type="ORF">GCM10010387_05890</name>
</gene>
<dbReference type="SMART" id="SM00421">
    <property type="entry name" value="HTH_LUXR"/>
    <property type="match status" value="1"/>
</dbReference>
<dbReference type="GO" id="GO:0006355">
    <property type="term" value="P:regulation of DNA-templated transcription"/>
    <property type="evidence" value="ECO:0007669"/>
    <property type="project" value="InterPro"/>
</dbReference>
<reference evidence="5" key="2">
    <citation type="submission" date="2020-09" db="EMBL/GenBank/DDBJ databases">
        <authorList>
            <person name="Sun Q."/>
            <person name="Ohkuma M."/>
        </authorList>
    </citation>
    <scope>NUCLEOTIDE SEQUENCE</scope>
    <source>
        <strain evidence="5">JCM 4988</strain>
    </source>
</reference>
<keyword evidence="6" id="KW-1185">Reference proteome</keyword>
<evidence type="ECO:0000259" key="4">
    <source>
        <dbReference type="PROSITE" id="PS50043"/>
    </source>
</evidence>
<reference evidence="5" key="1">
    <citation type="journal article" date="2014" name="Int. J. Syst. Evol. Microbiol.">
        <title>Complete genome sequence of Corynebacterium casei LMG S-19264T (=DSM 44701T), isolated from a smear-ripened cheese.</title>
        <authorList>
            <consortium name="US DOE Joint Genome Institute (JGI-PGF)"/>
            <person name="Walter F."/>
            <person name="Albersmeier A."/>
            <person name="Kalinowski J."/>
            <person name="Ruckert C."/>
        </authorList>
    </citation>
    <scope>NUCLEOTIDE SEQUENCE</scope>
    <source>
        <strain evidence="5">JCM 4988</strain>
    </source>
</reference>
<protein>
    <recommendedName>
        <fullName evidence="4">HTH luxR-type domain-containing protein</fullName>
    </recommendedName>
</protein>
<comment type="caution">
    <text evidence="5">The sequence shown here is derived from an EMBL/GenBank/DDBJ whole genome shotgun (WGS) entry which is preliminary data.</text>
</comment>
<dbReference type="PANTHER" id="PTHR44688">
    <property type="entry name" value="DNA-BINDING TRANSCRIPTIONAL ACTIVATOR DEVR_DOSR"/>
    <property type="match status" value="1"/>
</dbReference>